<keyword evidence="14" id="KW-1185">Reference proteome</keyword>
<gene>
    <name evidence="13" type="primary">nagA</name>
    <name evidence="13" type="ORF">HF878_06410</name>
</gene>
<feature type="domain" description="Amidohydrolase-related" evidence="12">
    <location>
        <begin position="60"/>
        <end position="384"/>
    </location>
</feature>
<name>A0A848B6L0_9FIRM</name>
<dbReference type="Gene3D" id="2.30.40.10">
    <property type="entry name" value="Urease, subunit C, domain 1"/>
    <property type="match status" value="1"/>
</dbReference>
<evidence type="ECO:0000256" key="9">
    <source>
        <dbReference type="PIRNR" id="PIRNR038994"/>
    </source>
</evidence>
<evidence type="ECO:0000256" key="11">
    <source>
        <dbReference type="PIRSR" id="PIRSR038994-3"/>
    </source>
</evidence>
<feature type="binding site" evidence="11">
    <location>
        <position position="223"/>
    </location>
    <ligand>
        <name>Zn(2+)</name>
        <dbReference type="ChEBI" id="CHEBI:29105"/>
    </ligand>
</feature>
<dbReference type="FunFam" id="3.20.20.140:FF:000004">
    <property type="entry name" value="N-acetylglucosamine-6-phosphate deacetylase"/>
    <property type="match status" value="1"/>
</dbReference>
<dbReference type="SUPFAM" id="SSF51556">
    <property type="entry name" value="Metallo-dependent hydrolases"/>
    <property type="match status" value="1"/>
</dbReference>
<keyword evidence="5 9" id="KW-0378">Hydrolase</keyword>
<feature type="active site" description="Proton donor/acceptor" evidence="10">
    <location>
        <position position="280"/>
    </location>
</feature>
<dbReference type="GO" id="GO:0008448">
    <property type="term" value="F:N-acetylglucosamine-6-phosphate deacetylase activity"/>
    <property type="evidence" value="ECO:0007669"/>
    <property type="project" value="UniProtKB-EC"/>
</dbReference>
<evidence type="ECO:0000256" key="1">
    <source>
        <dbReference type="ARBA" id="ARBA00010716"/>
    </source>
</evidence>
<reference evidence="13 14" key="1">
    <citation type="submission" date="2020-04" db="EMBL/GenBank/DDBJ databases">
        <authorList>
            <person name="Hitch T.C.A."/>
            <person name="Wylensek D."/>
            <person name="Clavel T."/>
        </authorList>
    </citation>
    <scope>NUCLEOTIDE SEQUENCE [LARGE SCALE GENOMIC DNA]</scope>
    <source>
        <strain evidence="13 14">PG-130-P53-12</strain>
    </source>
</reference>
<dbReference type="InterPro" id="IPR003764">
    <property type="entry name" value="GlcNAc_6-P_deAcase"/>
</dbReference>
<evidence type="ECO:0000256" key="5">
    <source>
        <dbReference type="ARBA" id="ARBA00022801"/>
    </source>
</evidence>
<organism evidence="13 14">
    <name type="scientific">Selenomonas bovis</name>
    <dbReference type="NCBI Taxonomy" id="416586"/>
    <lineage>
        <taxon>Bacteria</taxon>
        <taxon>Bacillati</taxon>
        <taxon>Bacillota</taxon>
        <taxon>Negativicutes</taxon>
        <taxon>Selenomonadales</taxon>
        <taxon>Selenomonadaceae</taxon>
        <taxon>Selenomonas</taxon>
    </lineage>
</organism>
<dbReference type="Pfam" id="PF01979">
    <property type="entry name" value="Amidohydro_1"/>
    <property type="match status" value="1"/>
</dbReference>
<evidence type="ECO:0000256" key="3">
    <source>
        <dbReference type="ARBA" id="ARBA00018029"/>
    </source>
</evidence>
<dbReference type="PANTHER" id="PTHR11113:SF14">
    <property type="entry name" value="N-ACETYLGLUCOSAMINE-6-PHOSPHATE DEACETYLASE"/>
    <property type="match status" value="1"/>
</dbReference>
<evidence type="ECO:0000259" key="12">
    <source>
        <dbReference type="Pfam" id="PF01979"/>
    </source>
</evidence>
<protein>
    <recommendedName>
        <fullName evidence="3">N-acetylglucosamine-6-phosphate deacetylase</fullName>
        <ecNumber evidence="2">3.5.1.25</ecNumber>
    </recommendedName>
</protein>
<evidence type="ECO:0000256" key="8">
    <source>
        <dbReference type="ARBA" id="ARBA00060590"/>
    </source>
</evidence>
<dbReference type="EMBL" id="JABAFA010000019">
    <property type="protein sequence ID" value="NMD99106.1"/>
    <property type="molecule type" value="Genomic_DNA"/>
</dbReference>
<comment type="pathway">
    <text evidence="8">Amino-sugar metabolism; N-acetylneuraminate degradation; D-fructose 6-phosphate from N-acetylneuraminate: step 4/5.</text>
</comment>
<comment type="cofactor">
    <cofactor evidence="11">
        <name>a divalent metal cation</name>
        <dbReference type="ChEBI" id="CHEBI:60240"/>
    </cofactor>
    <text evidence="11">Binds 1 divalent metal cation per subunit.</text>
</comment>
<dbReference type="CDD" id="cd00854">
    <property type="entry name" value="NagA"/>
    <property type="match status" value="1"/>
</dbReference>
<evidence type="ECO:0000256" key="2">
    <source>
        <dbReference type="ARBA" id="ARBA00011899"/>
    </source>
</evidence>
<dbReference type="AlphaFoldDB" id="A0A848B6L0"/>
<dbReference type="EC" id="3.5.1.25" evidence="2"/>
<dbReference type="Proteomes" id="UP000543804">
    <property type="component" value="Unassembled WGS sequence"/>
</dbReference>
<dbReference type="PANTHER" id="PTHR11113">
    <property type="entry name" value="N-ACETYLGLUCOSAMINE-6-PHOSPHATE DEACETYLASE"/>
    <property type="match status" value="1"/>
</dbReference>
<keyword evidence="4 11" id="KW-0479">Metal-binding</keyword>
<keyword evidence="6 9" id="KW-0119">Carbohydrate metabolism</keyword>
<evidence type="ECO:0000256" key="6">
    <source>
        <dbReference type="ARBA" id="ARBA00023277"/>
    </source>
</evidence>
<evidence type="ECO:0000256" key="10">
    <source>
        <dbReference type="PIRSR" id="PIRSR038994-1"/>
    </source>
</evidence>
<dbReference type="InterPro" id="IPR011059">
    <property type="entry name" value="Metal-dep_hydrolase_composite"/>
</dbReference>
<dbReference type="InterPro" id="IPR032466">
    <property type="entry name" value="Metal_Hydrolase"/>
</dbReference>
<evidence type="ECO:0000313" key="13">
    <source>
        <dbReference type="EMBL" id="NMD99106.1"/>
    </source>
</evidence>
<evidence type="ECO:0000256" key="4">
    <source>
        <dbReference type="ARBA" id="ARBA00022723"/>
    </source>
</evidence>
<comment type="catalytic activity">
    <reaction evidence="7">
        <text>N-acetyl-D-glucosamine 6-phosphate + H2O = D-glucosamine 6-phosphate + acetate</text>
        <dbReference type="Rhea" id="RHEA:22936"/>
        <dbReference type="ChEBI" id="CHEBI:15377"/>
        <dbReference type="ChEBI" id="CHEBI:30089"/>
        <dbReference type="ChEBI" id="CHEBI:57513"/>
        <dbReference type="ChEBI" id="CHEBI:58725"/>
        <dbReference type="EC" id="3.5.1.25"/>
    </reaction>
</comment>
<evidence type="ECO:0000313" key="14">
    <source>
        <dbReference type="Proteomes" id="UP000543804"/>
    </source>
</evidence>
<dbReference type="Gene3D" id="3.20.20.140">
    <property type="entry name" value="Metal-dependent hydrolases"/>
    <property type="match status" value="1"/>
</dbReference>
<dbReference type="NCBIfam" id="TIGR00221">
    <property type="entry name" value="nagA"/>
    <property type="match status" value="1"/>
</dbReference>
<feature type="binding site" evidence="11">
    <location>
        <position position="201"/>
    </location>
    <ligand>
        <name>Zn(2+)</name>
        <dbReference type="ChEBI" id="CHEBI:29105"/>
    </ligand>
</feature>
<dbReference type="RefSeq" id="WP_170077530.1">
    <property type="nucleotide sequence ID" value="NZ_JABAFA010000019.1"/>
</dbReference>
<feature type="binding site" evidence="11">
    <location>
        <position position="139"/>
    </location>
    <ligand>
        <name>Zn(2+)</name>
        <dbReference type="ChEBI" id="CHEBI:29105"/>
    </ligand>
</feature>
<proteinExistence type="inferred from homology"/>
<comment type="caution">
    <text evidence="13">The sequence shown here is derived from an EMBL/GenBank/DDBJ whole genome shotgun (WGS) entry which is preliminary data.</text>
</comment>
<sequence length="390" mass="41009">MKAIRNGRCIVPGAAGAFEVVDGQVLLYDADGIAGLMPEADFAAGGAIAAEEVIDAGGRYVAPGFLNVHIHGCKGSDTMDATQEALGAMQAFLPRTGVTAFLPTTMTCVWQEIAAALTAVRTAMQTPRAGAQVLGAHMEGPFISPAKKGSQAEENILRADYARLAPFADVVRIVTVAPEEVRDAAFFAACRRAGIRVSIGHTAADYETACRAVRAYGASRFTHLYDAMQGFHHRAPGVVGAAFDTDAYVELIADNVHACPMAQRLAYRVKGKDRVILITDALRACGMGDGPSELGGQQVFVKGELATLADGTIAGSVATMNRCLRLFLENTGASIADAVAMVTKNPAEDLGIYGERGSLTPGKRADITIFDEQIAVYDTIIGGRRLGPFA</sequence>
<dbReference type="GO" id="GO:0006046">
    <property type="term" value="P:N-acetylglucosamine catabolic process"/>
    <property type="evidence" value="ECO:0007669"/>
    <property type="project" value="TreeGrafter"/>
</dbReference>
<dbReference type="SUPFAM" id="SSF51338">
    <property type="entry name" value="Composite domain of metallo-dependent hydrolases"/>
    <property type="match status" value="1"/>
</dbReference>
<comment type="similarity">
    <text evidence="1 9">Belongs to the metallo-dependent hydrolases superfamily. NagA family.</text>
</comment>
<dbReference type="InterPro" id="IPR006680">
    <property type="entry name" value="Amidohydro-rel"/>
</dbReference>
<dbReference type="GO" id="GO:0046872">
    <property type="term" value="F:metal ion binding"/>
    <property type="evidence" value="ECO:0007669"/>
    <property type="project" value="UniProtKB-KW"/>
</dbReference>
<dbReference type="PIRSF" id="PIRSF038994">
    <property type="entry name" value="NagA"/>
    <property type="match status" value="1"/>
</dbReference>
<accession>A0A848B6L0</accession>
<evidence type="ECO:0000256" key="7">
    <source>
        <dbReference type="ARBA" id="ARBA00047647"/>
    </source>
</evidence>